<dbReference type="GO" id="GO:0009086">
    <property type="term" value="P:methionine biosynthetic process"/>
    <property type="evidence" value="ECO:0007669"/>
    <property type="project" value="UniProtKB-ARBA"/>
</dbReference>
<dbReference type="CDD" id="cd00614">
    <property type="entry name" value="CGS_like"/>
    <property type="match status" value="1"/>
</dbReference>
<accession>A0A380BJK3</accession>
<dbReference type="RefSeq" id="WP_109247363.1">
    <property type="nucleotide sequence ID" value="NZ_AP024612.1"/>
</dbReference>
<comment type="similarity">
    <text evidence="4">Belongs to the trans-sulfuration enzymes family.</text>
</comment>
<dbReference type="PANTHER" id="PTHR11808">
    <property type="entry name" value="TRANS-SULFURATION ENZYME FAMILY MEMBER"/>
    <property type="match status" value="1"/>
</dbReference>
<keyword evidence="2 3" id="KW-0663">Pyridoxal phosphate</keyword>
<evidence type="ECO:0000256" key="1">
    <source>
        <dbReference type="ARBA" id="ARBA00001933"/>
    </source>
</evidence>
<dbReference type="PANTHER" id="PTHR11808:SF80">
    <property type="entry name" value="CYSTATHIONINE GAMMA-LYASE"/>
    <property type="match status" value="1"/>
</dbReference>
<dbReference type="PIRSF" id="PIRSF001434">
    <property type="entry name" value="CGS"/>
    <property type="match status" value="1"/>
</dbReference>
<dbReference type="Gene3D" id="3.90.1150.10">
    <property type="entry name" value="Aspartate Aminotransferase, domain 1"/>
    <property type="match status" value="1"/>
</dbReference>
<dbReference type="Pfam" id="PF01053">
    <property type="entry name" value="Cys_Met_Meta_PP"/>
    <property type="match status" value="1"/>
</dbReference>
<dbReference type="FunFam" id="3.90.1150.10:FF:000033">
    <property type="entry name" value="Cystathionine gamma-synthase"/>
    <property type="match status" value="1"/>
</dbReference>
<dbReference type="InterPro" id="IPR015422">
    <property type="entry name" value="PyrdxlP-dep_Trfase_small"/>
</dbReference>
<keyword evidence="6" id="KW-1185">Reference proteome</keyword>
<evidence type="ECO:0000256" key="4">
    <source>
        <dbReference type="RuleBase" id="RU362118"/>
    </source>
</evidence>
<dbReference type="InterPro" id="IPR054542">
    <property type="entry name" value="Cys_met_metab_PP"/>
</dbReference>
<dbReference type="SUPFAM" id="SSF53383">
    <property type="entry name" value="PLP-dependent transferases"/>
    <property type="match status" value="1"/>
</dbReference>
<dbReference type="PROSITE" id="PS00868">
    <property type="entry name" value="CYS_MET_METAB_PP"/>
    <property type="match status" value="1"/>
</dbReference>
<evidence type="ECO:0000256" key="2">
    <source>
        <dbReference type="ARBA" id="ARBA00022898"/>
    </source>
</evidence>
<dbReference type="KEGG" id="salg:BS332_20600"/>
<comment type="cofactor">
    <cofactor evidence="1 4">
        <name>pyridoxal 5'-phosphate</name>
        <dbReference type="ChEBI" id="CHEBI:597326"/>
    </cofactor>
</comment>
<gene>
    <name evidence="5" type="primary">mdeA_2</name>
    <name evidence="5" type="ORF">NCTC10738_03378</name>
</gene>
<dbReference type="InterPro" id="IPR015421">
    <property type="entry name" value="PyrdxlP-dep_Trfase_major"/>
</dbReference>
<name>A0A380BJK3_9GAMM</name>
<dbReference type="Gene3D" id="3.40.640.10">
    <property type="entry name" value="Type I PLP-dependent aspartate aminotransferase-like (Major domain)"/>
    <property type="match status" value="1"/>
</dbReference>
<feature type="modified residue" description="N6-(pyridoxal phosphate)lysine" evidence="3">
    <location>
        <position position="211"/>
    </location>
</feature>
<protein>
    <submittedName>
        <fullName evidence="5">Methionine gamma-lyase</fullName>
        <ecNumber evidence="5">4.4.1.11</ecNumber>
    </submittedName>
</protein>
<dbReference type="GO" id="GO:0030170">
    <property type="term" value="F:pyridoxal phosphate binding"/>
    <property type="evidence" value="ECO:0007669"/>
    <property type="project" value="InterPro"/>
</dbReference>
<sequence>MQHKQPKALHSATLAIHGGHSGEPSGALVSPLYQSATFCFDTAQSGGRRFAGEEEGYIYTRLGNPTVAELERRLALLEGAEAAAAAASGMGAVSAALLAYLSCGDHLLASSAVYGCTFSLMTEQFARFGIEVSLVDFADLAAVEAAIRPNTRVIFCETPVNPHLAVYDLRAIAAIAKRHQLTSIVDNTFMTPLLQQPMQLGIDLVVHSATKYLNGHGDVIAGIICGSQAAITAIKQQQLKDIGAVLSPFDAWLILRGLKTLSVRLERHCDNAERLAQYLESHRAVAKVHYPGLVSHPGHQFIGSQMRRAGGVLAFELKADLEQSMAFVNRLGLFKIAVSLGDCESLIQHPASMTHSPYTQEARLKAGIGDSLLRISAGLEDVDDLIADLEQALTVIS</sequence>
<dbReference type="GO" id="GO:0005737">
    <property type="term" value="C:cytoplasm"/>
    <property type="evidence" value="ECO:0007669"/>
    <property type="project" value="TreeGrafter"/>
</dbReference>
<proteinExistence type="inferred from homology"/>
<dbReference type="Proteomes" id="UP000254069">
    <property type="component" value="Unassembled WGS sequence"/>
</dbReference>
<keyword evidence="5" id="KW-0456">Lyase</keyword>
<dbReference type="GO" id="GO:0019346">
    <property type="term" value="P:transsulfuration"/>
    <property type="evidence" value="ECO:0007669"/>
    <property type="project" value="InterPro"/>
</dbReference>
<reference evidence="5 6" key="1">
    <citation type="submission" date="2018-06" db="EMBL/GenBank/DDBJ databases">
        <authorList>
            <consortium name="Pathogen Informatics"/>
            <person name="Doyle S."/>
        </authorList>
    </citation>
    <scope>NUCLEOTIDE SEQUENCE [LARGE SCALE GENOMIC DNA]</scope>
    <source>
        <strain evidence="5 6">NCTC10738</strain>
    </source>
</reference>
<organism evidence="5 6">
    <name type="scientific">Shewanella algae</name>
    <dbReference type="NCBI Taxonomy" id="38313"/>
    <lineage>
        <taxon>Bacteria</taxon>
        <taxon>Pseudomonadati</taxon>
        <taxon>Pseudomonadota</taxon>
        <taxon>Gammaproteobacteria</taxon>
        <taxon>Alteromonadales</taxon>
        <taxon>Shewanellaceae</taxon>
        <taxon>Shewanella</taxon>
    </lineage>
</organism>
<dbReference type="InterPro" id="IPR000277">
    <property type="entry name" value="Cys/Met-Metab_PyrdxlP-dep_enz"/>
</dbReference>
<dbReference type="AlphaFoldDB" id="A0A380BJK3"/>
<evidence type="ECO:0000313" key="6">
    <source>
        <dbReference type="Proteomes" id="UP000254069"/>
    </source>
</evidence>
<dbReference type="FunFam" id="3.40.640.10:FF:000046">
    <property type="entry name" value="Cystathionine gamma-lyase"/>
    <property type="match status" value="1"/>
</dbReference>
<evidence type="ECO:0000313" key="5">
    <source>
        <dbReference type="EMBL" id="SUJ01986.1"/>
    </source>
</evidence>
<evidence type="ECO:0000256" key="3">
    <source>
        <dbReference type="PIRSR" id="PIRSR001434-2"/>
    </source>
</evidence>
<dbReference type="EMBL" id="UGYO01000002">
    <property type="protein sequence ID" value="SUJ01986.1"/>
    <property type="molecule type" value="Genomic_DNA"/>
</dbReference>
<dbReference type="InterPro" id="IPR015424">
    <property type="entry name" value="PyrdxlP-dep_Trfase"/>
</dbReference>
<dbReference type="EC" id="4.4.1.11" evidence="5"/>
<dbReference type="GO" id="GO:0018826">
    <property type="term" value="F:methionine gamma-lyase activity"/>
    <property type="evidence" value="ECO:0007669"/>
    <property type="project" value="UniProtKB-EC"/>
</dbReference>